<keyword evidence="2" id="KW-1185">Reference proteome</keyword>
<protein>
    <submittedName>
        <fullName evidence="1">Uncharacterized protein</fullName>
    </submittedName>
</protein>
<gene>
    <name evidence="1" type="ORF">HMPREF9421_0319</name>
</gene>
<comment type="caution">
    <text evidence="1">The sequence shown here is derived from an EMBL/GenBank/DDBJ whole genome shotgun (WGS) entry which is preliminary data.</text>
</comment>
<dbReference type="EMBL" id="AEQR01000003">
    <property type="protein sequence ID" value="EFW00197.1"/>
    <property type="molecule type" value="Genomic_DNA"/>
</dbReference>
<evidence type="ECO:0000313" key="1">
    <source>
        <dbReference type="EMBL" id="EFW00197.1"/>
    </source>
</evidence>
<organism evidence="1 2">
    <name type="scientific">Streptococcus australis ATCC 700641</name>
    <dbReference type="NCBI Taxonomy" id="888833"/>
    <lineage>
        <taxon>Bacteria</taxon>
        <taxon>Bacillati</taxon>
        <taxon>Bacillota</taxon>
        <taxon>Bacilli</taxon>
        <taxon>Lactobacillales</taxon>
        <taxon>Streptococcaceae</taxon>
        <taxon>Streptococcus</taxon>
    </lineage>
</organism>
<proteinExistence type="predicted"/>
<accession>E7S8D3</accession>
<dbReference type="AlphaFoldDB" id="E7S8D3"/>
<reference evidence="1 2" key="1">
    <citation type="submission" date="2010-12" db="EMBL/GenBank/DDBJ databases">
        <authorList>
            <person name="Muzny D."/>
            <person name="Qin X."/>
            <person name="Deng J."/>
            <person name="Jiang H."/>
            <person name="Liu Y."/>
            <person name="Qu J."/>
            <person name="Song X.-Z."/>
            <person name="Zhang L."/>
            <person name="Thornton R."/>
            <person name="Coyle M."/>
            <person name="Francisco L."/>
            <person name="Jackson L."/>
            <person name="Javaid M."/>
            <person name="Korchina V."/>
            <person name="Kovar C."/>
            <person name="Mata R."/>
            <person name="Mathew T."/>
            <person name="Ngo R."/>
            <person name="Nguyen L."/>
            <person name="Nguyen N."/>
            <person name="Okwuonu G."/>
            <person name="Ongeri F."/>
            <person name="Pham C."/>
            <person name="Simmons D."/>
            <person name="Wilczek-Boney K."/>
            <person name="Hale W."/>
            <person name="Jakkamsetti A."/>
            <person name="Pham P."/>
            <person name="Ruth R."/>
            <person name="San Lucas F."/>
            <person name="Warren J."/>
            <person name="Zhang J."/>
            <person name="Zhao Z."/>
            <person name="Zhou C."/>
            <person name="Zhu D."/>
            <person name="Lee S."/>
            <person name="Bess C."/>
            <person name="Blankenburg K."/>
            <person name="Forbes L."/>
            <person name="Fu Q."/>
            <person name="Gubbala S."/>
            <person name="Hirani K."/>
            <person name="Jayaseelan J.C."/>
            <person name="Lara F."/>
            <person name="Munidasa M."/>
            <person name="Palculict T."/>
            <person name="Patil S."/>
            <person name="Pu L.-L."/>
            <person name="Saada N."/>
            <person name="Tang L."/>
            <person name="Weissenberger G."/>
            <person name="Zhu Y."/>
            <person name="Hemphill L."/>
            <person name="Shang Y."/>
            <person name="Youmans B."/>
            <person name="Ayvaz T."/>
            <person name="Ross M."/>
            <person name="Santibanez J."/>
            <person name="Aqrawi P."/>
            <person name="Gross S."/>
            <person name="Joshi V."/>
            <person name="Fowler G."/>
            <person name="Nazareth L."/>
            <person name="Reid J."/>
            <person name="Worley K."/>
            <person name="Petrosino J."/>
            <person name="Highlander S."/>
            <person name="Gibbs R."/>
        </authorList>
    </citation>
    <scope>NUCLEOTIDE SEQUENCE [LARGE SCALE GENOMIC DNA]</scope>
    <source>
        <strain evidence="1 2">ATCC 700641</strain>
    </source>
</reference>
<dbReference type="Proteomes" id="UP000002814">
    <property type="component" value="Unassembled WGS sequence"/>
</dbReference>
<dbReference type="HOGENOM" id="CLU_136251_1_0_9"/>
<name>E7S8D3_9STRE</name>
<sequence>MIFWYTILKKEAKIMRKIIGILLLSLSIITLIACSKNNYQSLDGEYYWISSERNELVFTIKGDSASIEHGEADSFIINKQKNTIKLTGQNIASRTEEYSFKDGVFSVDISGMKHDYYLKGSSEYKKALKNFGYK</sequence>
<evidence type="ECO:0000313" key="2">
    <source>
        <dbReference type="Proteomes" id="UP000002814"/>
    </source>
</evidence>